<comment type="caution">
    <text evidence="2">The sequence shown here is derived from an EMBL/GenBank/DDBJ whole genome shotgun (WGS) entry which is preliminary data.</text>
</comment>
<dbReference type="Proteomes" id="UP001642409">
    <property type="component" value="Unassembled WGS sequence"/>
</dbReference>
<feature type="region of interest" description="Disordered" evidence="1">
    <location>
        <begin position="80"/>
        <end position="99"/>
    </location>
</feature>
<organism evidence="2 4">
    <name type="scientific">Hexamita inflata</name>
    <dbReference type="NCBI Taxonomy" id="28002"/>
    <lineage>
        <taxon>Eukaryota</taxon>
        <taxon>Metamonada</taxon>
        <taxon>Diplomonadida</taxon>
        <taxon>Hexamitidae</taxon>
        <taxon>Hexamitinae</taxon>
        <taxon>Hexamita</taxon>
    </lineage>
</organism>
<evidence type="ECO:0000256" key="1">
    <source>
        <dbReference type="SAM" id="MobiDB-lite"/>
    </source>
</evidence>
<sequence length="99" mass="11255">MLIMMVLANSTISALKNEIIDRLTLGRIAVNQTLRRVLPQPNIRNEARIVLLNNVRSQSIVPTTSQSYRKVQTQLHSQIVRADHQTKSSKQGRAVRCEH</sequence>
<reference evidence="2 4" key="1">
    <citation type="submission" date="2024-07" db="EMBL/GenBank/DDBJ databases">
        <authorList>
            <person name="Akdeniz Z."/>
        </authorList>
    </citation>
    <scope>NUCLEOTIDE SEQUENCE [LARGE SCALE GENOMIC DNA]</scope>
</reference>
<evidence type="ECO:0000313" key="2">
    <source>
        <dbReference type="EMBL" id="CAL6036732.1"/>
    </source>
</evidence>
<evidence type="ECO:0000313" key="3">
    <source>
        <dbReference type="EMBL" id="CAL6036748.1"/>
    </source>
</evidence>
<dbReference type="EMBL" id="CAXDID020000134">
    <property type="protein sequence ID" value="CAL6036732.1"/>
    <property type="molecule type" value="Genomic_DNA"/>
</dbReference>
<name>A0ABP1JEH5_9EUKA</name>
<protein>
    <submittedName>
        <fullName evidence="2">Hypothetical_protein</fullName>
    </submittedName>
</protein>
<keyword evidence="4" id="KW-1185">Reference proteome</keyword>
<proteinExistence type="predicted"/>
<evidence type="ECO:0000313" key="4">
    <source>
        <dbReference type="Proteomes" id="UP001642409"/>
    </source>
</evidence>
<accession>A0ABP1JEH5</accession>
<gene>
    <name evidence="2" type="ORF">HINF_LOCUS36554</name>
    <name evidence="3" type="ORF">HINF_LOCUS36562</name>
</gene>
<dbReference type="EMBL" id="CAXDID020000134">
    <property type="protein sequence ID" value="CAL6036748.1"/>
    <property type="molecule type" value="Genomic_DNA"/>
</dbReference>